<keyword evidence="5" id="KW-1185">Reference proteome</keyword>
<sequence length="457" mass="50315">MPPRQRPNIIFITCHDLGRFLGCYGVETVRSPALDALAEESVVFERAHCTAPQCSPSRASLFTGRYPHSTGVMGLTQPPFEWDLRPQERHVASLLGGAGYRTALVGIHHESKTGSDDAVAERLGFDVVHQRGQRGEDVTALATAQLGELAGGDRPFYLQVGYLEPHRLRPRERTEDGYQGFLGDYIEPDAQRGVTVPGYLVDDARAREELAELQGAVRYLDTQIGHLMAAVDRLGVRDDTVVVFVTDHGLALPRAKCSLYDPGLEIALMVRYPAAGWGGRRRSELVSGVDLVPTLLEAAGAEPANQIQGTSLSPLLDASPARPWSRDAVFAEFTYHEYYDPRRCVRTDRHKLIANFSVAPAFMDCSSSWDRRTRPRVPMNVPTGFHPPVELYDLELDPLEVSNLAGEPDHLSVETDLLGRLHTWMRDTGDPLLAGAVTPPLHASAMRSLTGTGVIRR</sequence>
<evidence type="ECO:0000256" key="1">
    <source>
        <dbReference type="ARBA" id="ARBA00022723"/>
    </source>
</evidence>
<dbReference type="SUPFAM" id="SSF53649">
    <property type="entry name" value="Alkaline phosphatase-like"/>
    <property type="match status" value="1"/>
</dbReference>
<dbReference type="InterPro" id="IPR000917">
    <property type="entry name" value="Sulfatase_N"/>
</dbReference>
<name>A0A4R5DQ14_9ACTN</name>
<dbReference type="EMBL" id="SMKZ01000003">
    <property type="protein sequence ID" value="TDE14270.1"/>
    <property type="molecule type" value="Genomic_DNA"/>
</dbReference>
<dbReference type="RefSeq" id="WP_131891371.1">
    <property type="nucleotide sequence ID" value="NZ_SMKZ01000003.1"/>
</dbReference>
<feature type="domain" description="Sulfatase N-terminal" evidence="3">
    <location>
        <begin position="7"/>
        <end position="301"/>
    </location>
</feature>
<dbReference type="PANTHER" id="PTHR45953">
    <property type="entry name" value="IDURONATE 2-SULFATASE"/>
    <property type="match status" value="1"/>
</dbReference>
<evidence type="ECO:0000313" key="4">
    <source>
        <dbReference type="EMBL" id="TDE14270.1"/>
    </source>
</evidence>
<keyword evidence="2" id="KW-0378">Hydrolase</keyword>
<dbReference type="Proteomes" id="UP000294739">
    <property type="component" value="Unassembled WGS sequence"/>
</dbReference>
<evidence type="ECO:0000259" key="3">
    <source>
        <dbReference type="Pfam" id="PF00884"/>
    </source>
</evidence>
<reference evidence="4 5" key="1">
    <citation type="submission" date="2019-03" db="EMBL/GenBank/DDBJ databases">
        <title>Draft genome sequences of novel Actinobacteria.</title>
        <authorList>
            <person name="Sahin N."/>
            <person name="Ay H."/>
            <person name="Saygin H."/>
        </authorList>
    </citation>
    <scope>NUCLEOTIDE SEQUENCE [LARGE SCALE GENOMIC DNA]</scope>
    <source>
        <strain evidence="4 5">5K138</strain>
    </source>
</reference>
<evidence type="ECO:0000256" key="2">
    <source>
        <dbReference type="ARBA" id="ARBA00022801"/>
    </source>
</evidence>
<dbReference type="OrthoDB" id="9777306at2"/>
<dbReference type="InParanoid" id="A0A4R5DQ14"/>
<dbReference type="GO" id="GO:0005737">
    <property type="term" value="C:cytoplasm"/>
    <property type="evidence" value="ECO:0007669"/>
    <property type="project" value="TreeGrafter"/>
</dbReference>
<dbReference type="CDD" id="cd16027">
    <property type="entry name" value="SGSH"/>
    <property type="match status" value="1"/>
</dbReference>
<gene>
    <name evidence="4" type="ORF">E1269_03700</name>
</gene>
<evidence type="ECO:0000313" key="5">
    <source>
        <dbReference type="Proteomes" id="UP000294739"/>
    </source>
</evidence>
<accession>A0A4R5DQ14</accession>
<dbReference type="InterPro" id="IPR017850">
    <property type="entry name" value="Alkaline_phosphatase_core_sf"/>
</dbReference>
<proteinExistence type="predicted"/>
<dbReference type="GO" id="GO:0046872">
    <property type="term" value="F:metal ion binding"/>
    <property type="evidence" value="ECO:0007669"/>
    <property type="project" value="UniProtKB-KW"/>
</dbReference>
<dbReference type="Pfam" id="PF00884">
    <property type="entry name" value="Sulfatase"/>
    <property type="match status" value="1"/>
</dbReference>
<dbReference type="AlphaFoldDB" id="A0A4R5DQ14"/>
<dbReference type="GO" id="GO:0008484">
    <property type="term" value="F:sulfuric ester hydrolase activity"/>
    <property type="evidence" value="ECO:0007669"/>
    <property type="project" value="TreeGrafter"/>
</dbReference>
<protein>
    <recommendedName>
        <fullName evidence="3">Sulfatase N-terminal domain-containing protein</fullName>
    </recommendedName>
</protein>
<dbReference type="PANTHER" id="PTHR45953:SF1">
    <property type="entry name" value="IDURONATE 2-SULFATASE"/>
    <property type="match status" value="1"/>
</dbReference>
<keyword evidence="1" id="KW-0479">Metal-binding</keyword>
<dbReference type="Gene3D" id="3.40.720.10">
    <property type="entry name" value="Alkaline Phosphatase, subunit A"/>
    <property type="match status" value="1"/>
</dbReference>
<organism evidence="4 5">
    <name type="scientific">Jiangella asiatica</name>
    <dbReference type="NCBI Taxonomy" id="2530372"/>
    <lineage>
        <taxon>Bacteria</taxon>
        <taxon>Bacillati</taxon>
        <taxon>Actinomycetota</taxon>
        <taxon>Actinomycetes</taxon>
        <taxon>Jiangellales</taxon>
        <taxon>Jiangellaceae</taxon>
        <taxon>Jiangella</taxon>
    </lineage>
</organism>
<comment type="caution">
    <text evidence="4">The sequence shown here is derived from an EMBL/GenBank/DDBJ whole genome shotgun (WGS) entry which is preliminary data.</text>
</comment>